<sequence length="273" mass="31867">MPFPLSSLPIDCRYRLRDLATPGEAYDLQIAAPHFHGINPIQKIKYVPLIVRVFINDDTQFCAEPSRLVNLDSNELYSVYANLHIQNLTTSHSAQLILDRFIINPGDLHFENSVVTLKFLQHLAARRNLDTTFLTFEKCKLHTDFTLEVICTMFQKLIILELCNSNPLSQYWINTLIAMNYGNMFRLTINDASIDVLNVDKNQLIKFVKAQRNGFKLSISLKESSDDLEVNEMLETLFSYRFWQLTDYDHHDGGVVIRWRLLDEWHERYYSLS</sequence>
<evidence type="ECO:0000313" key="1">
    <source>
        <dbReference type="Proteomes" id="UP000492821"/>
    </source>
</evidence>
<organism evidence="1 2">
    <name type="scientific">Panagrellus redivivus</name>
    <name type="common">Microworm</name>
    <dbReference type="NCBI Taxonomy" id="6233"/>
    <lineage>
        <taxon>Eukaryota</taxon>
        <taxon>Metazoa</taxon>
        <taxon>Ecdysozoa</taxon>
        <taxon>Nematoda</taxon>
        <taxon>Chromadorea</taxon>
        <taxon>Rhabditida</taxon>
        <taxon>Tylenchina</taxon>
        <taxon>Panagrolaimomorpha</taxon>
        <taxon>Panagrolaimoidea</taxon>
        <taxon>Panagrolaimidae</taxon>
        <taxon>Panagrellus</taxon>
    </lineage>
</organism>
<name>A0A7E4VWF9_PANRE</name>
<evidence type="ECO:0000313" key="2">
    <source>
        <dbReference type="WBParaSite" id="Pan_g420.t1"/>
    </source>
</evidence>
<protein>
    <submittedName>
        <fullName evidence="2">F-box domain-containing protein</fullName>
    </submittedName>
</protein>
<dbReference type="Proteomes" id="UP000492821">
    <property type="component" value="Unassembled WGS sequence"/>
</dbReference>
<accession>A0A7E4VWF9</accession>
<dbReference type="AlphaFoldDB" id="A0A7E4VWF9"/>
<reference evidence="1" key="1">
    <citation type="journal article" date="2013" name="Genetics">
        <title>The draft genome and transcriptome of Panagrellus redivivus are shaped by the harsh demands of a free-living lifestyle.</title>
        <authorList>
            <person name="Srinivasan J."/>
            <person name="Dillman A.R."/>
            <person name="Macchietto M.G."/>
            <person name="Heikkinen L."/>
            <person name="Lakso M."/>
            <person name="Fracchia K.M."/>
            <person name="Antoshechkin I."/>
            <person name="Mortazavi A."/>
            <person name="Wong G."/>
            <person name="Sternberg P.W."/>
        </authorList>
    </citation>
    <scope>NUCLEOTIDE SEQUENCE [LARGE SCALE GENOMIC DNA]</scope>
    <source>
        <strain evidence="1">MT8872</strain>
    </source>
</reference>
<dbReference type="WBParaSite" id="Pan_g420.t1">
    <property type="protein sequence ID" value="Pan_g420.t1"/>
    <property type="gene ID" value="Pan_g420"/>
</dbReference>
<reference evidence="2" key="2">
    <citation type="submission" date="2020-10" db="UniProtKB">
        <authorList>
            <consortium name="WormBaseParasite"/>
        </authorList>
    </citation>
    <scope>IDENTIFICATION</scope>
</reference>
<keyword evidence="1" id="KW-1185">Reference proteome</keyword>
<proteinExistence type="predicted"/>